<dbReference type="AlphaFoldDB" id="A0A4R7J6B4"/>
<organism evidence="1 2">
    <name type="scientific">Naumannella halotolerans</name>
    <dbReference type="NCBI Taxonomy" id="993414"/>
    <lineage>
        <taxon>Bacteria</taxon>
        <taxon>Bacillati</taxon>
        <taxon>Actinomycetota</taxon>
        <taxon>Actinomycetes</taxon>
        <taxon>Propionibacteriales</taxon>
        <taxon>Propionibacteriaceae</taxon>
        <taxon>Naumannella</taxon>
    </lineage>
</organism>
<keyword evidence="2" id="KW-1185">Reference proteome</keyword>
<comment type="caution">
    <text evidence="1">The sequence shown here is derived from an EMBL/GenBank/DDBJ whole genome shotgun (WGS) entry which is preliminary data.</text>
</comment>
<reference evidence="1 2" key="1">
    <citation type="submission" date="2019-03" db="EMBL/GenBank/DDBJ databases">
        <title>Genomic Encyclopedia of Archaeal and Bacterial Type Strains, Phase II (KMG-II): from individual species to whole genera.</title>
        <authorList>
            <person name="Goeker M."/>
        </authorList>
    </citation>
    <scope>NUCLEOTIDE SEQUENCE [LARGE SCALE GENOMIC DNA]</scope>
    <source>
        <strain evidence="1 2">DSM 24323</strain>
    </source>
</reference>
<dbReference type="RefSeq" id="WP_208292725.1">
    <property type="nucleotide sequence ID" value="NZ_SOAW01000001.1"/>
</dbReference>
<proteinExistence type="predicted"/>
<accession>A0A4R7J6B4</accession>
<name>A0A4R7J6B4_9ACTN</name>
<evidence type="ECO:0000313" key="1">
    <source>
        <dbReference type="EMBL" id="TDT32921.1"/>
    </source>
</evidence>
<dbReference type="Gene3D" id="3.30.530.20">
    <property type="match status" value="1"/>
</dbReference>
<dbReference type="Proteomes" id="UP000295371">
    <property type="component" value="Unassembled WGS sequence"/>
</dbReference>
<dbReference type="InterPro" id="IPR023393">
    <property type="entry name" value="START-like_dom_sf"/>
</dbReference>
<protein>
    <submittedName>
        <fullName evidence="1">Polyketide cyclase/dehydrase/lipid transport protein</fullName>
    </submittedName>
</protein>
<sequence length="163" mass="18401">MPAIEQNDQVMVRSRVVPTDPTTVFALLRNPRQHQYTEPGDWVRDAIDPQPLKEVDQVFGMNMAFPGSGQPYVMHNRVTRFELDQSIEWEPGQLNEAGEFERGGWFWRYDLAPVAEGTEVTLTYDWTATPQAFRDEVGGLPAFGPEFLDASLAALEKALESEA</sequence>
<gene>
    <name evidence="1" type="ORF">CLV29_0512</name>
</gene>
<evidence type="ECO:0000313" key="2">
    <source>
        <dbReference type="Proteomes" id="UP000295371"/>
    </source>
</evidence>
<dbReference type="SUPFAM" id="SSF55961">
    <property type="entry name" value="Bet v1-like"/>
    <property type="match status" value="1"/>
</dbReference>
<dbReference type="EMBL" id="SOAW01000001">
    <property type="protein sequence ID" value="TDT32921.1"/>
    <property type="molecule type" value="Genomic_DNA"/>
</dbReference>